<keyword evidence="8" id="KW-0378">Hydrolase</keyword>
<evidence type="ECO:0000256" key="5">
    <source>
        <dbReference type="ARBA" id="ARBA00022645"/>
    </source>
</evidence>
<feature type="active site" description="Acyl-ester intermediate" evidence="13">
    <location>
        <position position="64"/>
    </location>
</feature>
<evidence type="ECO:0000259" key="17">
    <source>
        <dbReference type="SMART" id="SM00936"/>
    </source>
</evidence>
<dbReference type="UniPathway" id="UPA00219"/>
<dbReference type="GO" id="GO:0006508">
    <property type="term" value="P:proteolysis"/>
    <property type="evidence" value="ECO:0007669"/>
    <property type="project" value="UniProtKB-KW"/>
</dbReference>
<evidence type="ECO:0000256" key="3">
    <source>
        <dbReference type="ARBA" id="ARBA00007164"/>
    </source>
</evidence>
<dbReference type="SUPFAM" id="SSF56601">
    <property type="entry name" value="beta-lactamase/transpeptidase-like"/>
    <property type="match status" value="1"/>
</dbReference>
<evidence type="ECO:0000256" key="8">
    <source>
        <dbReference type="ARBA" id="ARBA00022801"/>
    </source>
</evidence>
<evidence type="ECO:0000256" key="6">
    <source>
        <dbReference type="ARBA" id="ARBA00022670"/>
    </source>
</evidence>
<feature type="active site" description="Proton acceptor" evidence="13">
    <location>
        <position position="67"/>
    </location>
</feature>
<dbReference type="Proteomes" id="UP000252118">
    <property type="component" value="Unassembled WGS sequence"/>
</dbReference>
<dbReference type="InterPro" id="IPR012338">
    <property type="entry name" value="Beta-lactam/transpept-like"/>
</dbReference>
<evidence type="ECO:0000256" key="15">
    <source>
        <dbReference type="RuleBase" id="RU004016"/>
    </source>
</evidence>
<comment type="function">
    <text evidence="1">Removes C-terminal D-alanyl residues from sugar-peptide cell wall precursors.</text>
</comment>
<evidence type="ECO:0000256" key="16">
    <source>
        <dbReference type="SAM" id="SignalP"/>
    </source>
</evidence>
<dbReference type="GO" id="GO:0008360">
    <property type="term" value="P:regulation of cell shape"/>
    <property type="evidence" value="ECO:0007669"/>
    <property type="project" value="UniProtKB-KW"/>
</dbReference>
<evidence type="ECO:0000256" key="7">
    <source>
        <dbReference type="ARBA" id="ARBA00022729"/>
    </source>
</evidence>
<dbReference type="Gene3D" id="2.60.410.10">
    <property type="entry name" value="D-Ala-D-Ala carboxypeptidase, C-terminal domain"/>
    <property type="match status" value="1"/>
</dbReference>
<dbReference type="PRINTS" id="PR00725">
    <property type="entry name" value="DADACBPTASE1"/>
</dbReference>
<name>A0A366F2G1_9BACI</name>
<feature type="signal peptide" evidence="16">
    <location>
        <begin position="1"/>
        <end position="27"/>
    </location>
</feature>
<dbReference type="PANTHER" id="PTHR21581:SF11">
    <property type="entry name" value="D-ALANYL-D-ALANINE CARBOXYPEPTIDASE DACA"/>
    <property type="match status" value="1"/>
</dbReference>
<dbReference type="Gene3D" id="3.40.710.10">
    <property type="entry name" value="DD-peptidase/beta-lactamase superfamily"/>
    <property type="match status" value="1"/>
</dbReference>
<evidence type="ECO:0000256" key="11">
    <source>
        <dbReference type="ARBA" id="ARBA00023316"/>
    </source>
</evidence>
<evidence type="ECO:0000256" key="4">
    <source>
        <dbReference type="ARBA" id="ARBA00012448"/>
    </source>
</evidence>
<evidence type="ECO:0000256" key="13">
    <source>
        <dbReference type="PIRSR" id="PIRSR618044-1"/>
    </source>
</evidence>
<comment type="caution">
    <text evidence="18">The sequence shown here is derived from an EMBL/GenBank/DDBJ whole genome shotgun (WGS) entry which is preliminary data.</text>
</comment>
<protein>
    <recommendedName>
        <fullName evidence="4">serine-type D-Ala-D-Ala carboxypeptidase</fullName>
        <ecNumber evidence="4">3.4.16.4</ecNumber>
    </recommendedName>
</protein>
<keyword evidence="7 16" id="KW-0732">Signal</keyword>
<organism evidence="18 19">
    <name type="scientific">Rossellomorea aquimaris</name>
    <dbReference type="NCBI Taxonomy" id="189382"/>
    <lineage>
        <taxon>Bacteria</taxon>
        <taxon>Bacillati</taxon>
        <taxon>Bacillota</taxon>
        <taxon>Bacilli</taxon>
        <taxon>Bacillales</taxon>
        <taxon>Bacillaceae</taxon>
        <taxon>Rossellomorea</taxon>
    </lineage>
</organism>
<evidence type="ECO:0000256" key="9">
    <source>
        <dbReference type="ARBA" id="ARBA00022960"/>
    </source>
</evidence>
<feature type="binding site" evidence="14">
    <location>
        <position position="253"/>
    </location>
    <ligand>
        <name>substrate</name>
    </ligand>
</feature>
<accession>A0A366F2G1</accession>
<dbReference type="InterPro" id="IPR001967">
    <property type="entry name" value="Peptidase_S11_N"/>
</dbReference>
<evidence type="ECO:0000256" key="1">
    <source>
        <dbReference type="ARBA" id="ARBA00003217"/>
    </source>
</evidence>
<dbReference type="SUPFAM" id="SSF69189">
    <property type="entry name" value="Penicillin-binding protein associated domain"/>
    <property type="match status" value="1"/>
</dbReference>
<dbReference type="InterPro" id="IPR018044">
    <property type="entry name" value="Peptidase_S11"/>
</dbReference>
<dbReference type="PANTHER" id="PTHR21581">
    <property type="entry name" value="D-ALANYL-D-ALANINE CARBOXYPEPTIDASE"/>
    <property type="match status" value="1"/>
</dbReference>
<dbReference type="EC" id="3.4.16.4" evidence="4"/>
<gene>
    <name evidence="18" type="ORF">DET59_101308</name>
</gene>
<sequence length="437" mass="48823">MKMNVMKQSLSVLMISLMVMTPFQQTAHGKTNLDINADAAILVEADTGKIVYKEHEDQLLGIASMTKMMTEYLVLEAIEEGKINWDQTYKVSDKVYQLANAPGLSNVPLRADEEYTVRELYDAMVIKSGNGAAIALSEVVAGTEGEFVKQMNAKAKELGFENFQFVNSSGLSNYDMLGMFPKGTDVNDENMVSAEDMATLAYYLIHDFPEVLETSGLSSKVFRPGTEEELLMKNTNGLLKDKSYFYKGADGLKTGTTPFAGSTFTGTAERDGVRYISVILDAKDEYGQPSSVERFIQTTELLDYGFDEFETVKYSLNDIEKKKEHTLDVPDGKEQSVAIKIDKPLSIRVTKEEKDKVKASVKLDEDKLNDDGTLQAPIEKGEKIGEMMIETPEKNEYIFDKKQPSYKVDIYAAESVEKASWLVRSARSIRGFFGNLF</sequence>
<dbReference type="GO" id="GO:0009002">
    <property type="term" value="F:serine-type D-Ala-D-Ala carboxypeptidase activity"/>
    <property type="evidence" value="ECO:0007669"/>
    <property type="project" value="UniProtKB-EC"/>
</dbReference>
<dbReference type="InterPro" id="IPR015956">
    <property type="entry name" value="Peniciliin-bd_prot_C_sf"/>
</dbReference>
<evidence type="ECO:0000256" key="14">
    <source>
        <dbReference type="PIRSR" id="PIRSR618044-2"/>
    </source>
</evidence>
<dbReference type="InterPro" id="IPR037167">
    <property type="entry name" value="Peptidase_S11_C_sf"/>
</dbReference>
<comment type="similarity">
    <text evidence="3 15">Belongs to the peptidase S11 family.</text>
</comment>
<dbReference type="SMART" id="SM00936">
    <property type="entry name" value="PBP5_C"/>
    <property type="match status" value="1"/>
</dbReference>
<keyword evidence="9" id="KW-0133">Cell shape</keyword>
<feature type="domain" description="Peptidase S11 D-Ala-D-Ala carboxypeptidase A C-terminal" evidence="17">
    <location>
        <begin position="309"/>
        <end position="418"/>
    </location>
</feature>
<keyword evidence="11" id="KW-0961">Cell wall biogenesis/degradation</keyword>
<evidence type="ECO:0000256" key="12">
    <source>
        <dbReference type="ARBA" id="ARBA00034000"/>
    </source>
</evidence>
<reference evidence="18 19" key="1">
    <citation type="submission" date="2018-06" db="EMBL/GenBank/DDBJ databases">
        <title>Freshwater and sediment microbial communities from various areas in North America, analyzing microbe dynamics in response to fracking.</title>
        <authorList>
            <person name="Lamendella R."/>
        </authorList>
    </citation>
    <scope>NUCLEOTIDE SEQUENCE [LARGE SCALE GENOMIC DNA]</scope>
    <source>
        <strain evidence="18 19">97B</strain>
    </source>
</reference>
<dbReference type="Pfam" id="PF00768">
    <property type="entry name" value="Peptidase_S11"/>
    <property type="match status" value="1"/>
</dbReference>
<feature type="chain" id="PRO_5038575792" description="serine-type D-Ala-D-Ala carboxypeptidase" evidence="16">
    <location>
        <begin position="28"/>
        <end position="437"/>
    </location>
</feature>
<evidence type="ECO:0000256" key="10">
    <source>
        <dbReference type="ARBA" id="ARBA00022984"/>
    </source>
</evidence>
<evidence type="ECO:0000313" key="19">
    <source>
        <dbReference type="Proteomes" id="UP000252118"/>
    </source>
</evidence>
<keyword evidence="6" id="KW-0645">Protease</keyword>
<dbReference type="InterPro" id="IPR012907">
    <property type="entry name" value="Peptidase_S11_C"/>
</dbReference>
<evidence type="ECO:0000313" key="18">
    <source>
        <dbReference type="EMBL" id="RBP07939.1"/>
    </source>
</evidence>
<proteinExistence type="inferred from homology"/>
<dbReference type="AlphaFoldDB" id="A0A366F2G1"/>
<dbReference type="GO" id="GO:0071555">
    <property type="term" value="P:cell wall organization"/>
    <property type="evidence" value="ECO:0007669"/>
    <property type="project" value="UniProtKB-KW"/>
</dbReference>
<comment type="catalytic activity">
    <reaction evidence="12">
        <text>Preferential cleavage: (Ac)2-L-Lys-D-Ala-|-D-Ala. Also transpeptidation of peptidyl-alanyl moieties that are N-acyl substituents of D-alanine.</text>
        <dbReference type="EC" id="3.4.16.4"/>
    </reaction>
</comment>
<evidence type="ECO:0000256" key="2">
    <source>
        <dbReference type="ARBA" id="ARBA00004752"/>
    </source>
</evidence>
<dbReference type="Pfam" id="PF07943">
    <property type="entry name" value="PBP5_C"/>
    <property type="match status" value="1"/>
</dbReference>
<dbReference type="EMBL" id="QNRJ01000001">
    <property type="protein sequence ID" value="RBP07939.1"/>
    <property type="molecule type" value="Genomic_DNA"/>
</dbReference>
<comment type="pathway">
    <text evidence="2">Cell wall biogenesis; peptidoglycan biosynthesis.</text>
</comment>
<feature type="active site" evidence="13">
    <location>
        <position position="128"/>
    </location>
</feature>
<keyword evidence="10" id="KW-0573">Peptidoglycan synthesis</keyword>
<dbReference type="GO" id="GO:0009252">
    <property type="term" value="P:peptidoglycan biosynthetic process"/>
    <property type="evidence" value="ECO:0007669"/>
    <property type="project" value="UniProtKB-UniPathway"/>
</dbReference>
<keyword evidence="5 18" id="KW-0121">Carboxypeptidase</keyword>